<sequence length="304" mass="31302">MANQSKMLSPISTLSLAQHYALDTDMPLAEVPAPHRKFAIILRAMLESSSARMAAPCRQELRKIRSRDEVVAIKGCVASTLGMSGSGATSSQTASGASSPSDCGSGASTPVGALSRNNSGKSFNDHCSHEGASNGDNKAVAETAASSAITIKSARTETSHTEVSAPAPLHAPGPASPAIKAPERLSSSPASSISSSPSPHRPHSLLSESFKALSAMAADATARLQPSCPSPSPAPWPFERSLAHTALNYIWHRCEGPGAPIELVGGCPHHHPAATGTAQQPQLDSLRVGAPSGGRSSKTMRAPW</sequence>
<dbReference type="EMBL" id="JAEHOD010000008">
    <property type="protein sequence ID" value="KAG2451470.1"/>
    <property type="molecule type" value="Genomic_DNA"/>
</dbReference>
<feature type="compositionally biased region" description="Polar residues" evidence="1">
    <location>
        <begin position="294"/>
        <end position="304"/>
    </location>
</feature>
<organism evidence="2 3">
    <name type="scientific">Chlamydomonas schloesseri</name>
    <dbReference type="NCBI Taxonomy" id="2026947"/>
    <lineage>
        <taxon>Eukaryota</taxon>
        <taxon>Viridiplantae</taxon>
        <taxon>Chlorophyta</taxon>
        <taxon>core chlorophytes</taxon>
        <taxon>Chlorophyceae</taxon>
        <taxon>CS clade</taxon>
        <taxon>Chlamydomonadales</taxon>
        <taxon>Chlamydomonadaceae</taxon>
        <taxon>Chlamydomonas</taxon>
    </lineage>
</organism>
<proteinExistence type="predicted"/>
<feature type="region of interest" description="Disordered" evidence="1">
    <location>
        <begin position="83"/>
        <end position="141"/>
    </location>
</feature>
<evidence type="ECO:0000313" key="2">
    <source>
        <dbReference type="EMBL" id="KAG2451470.1"/>
    </source>
</evidence>
<keyword evidence="3" id="KW-1185">Reference proteome</keyword>
<feature type="compositionally biased region" description="Low complexity" evidence="1">
    <location>
        <begin position="86"/>
        <end position="101"/>
    </location>
</feature>
<dbReference type="OrthoDB" id="562137at2759"/>
<accession>A0A835WRV0</accession>
<comment type="caution">
    <text evidence="2">The sequence shown here is derived from an EMBL/GenBank/DDBJ whole genome shotgun (WGS) entry which is preliminary data.</text>
</comment>
<reference evidence="2" key="1">
    <citation type="journal article" date="2020" name="bioRxiv">
        <title>Comparative genomics of Chlamydomonas.</title>
        <authorList>
            <person name="Craig R.J."/>
            <person name="Hasan A.R."/>
            <person name="Ness R.W."/>
            <person name="Keightley P.D."/>
        </authorList>
    </citation>
    <scope>NUCLEOTIDE SEQUENCE</scope>
    <source>
        <strain evidence="2">CCAP 11/173</strain>
    </source>
</reference>
<protein>
    <submittedName>
        <fullName evidence="2">Uncharacterized protein</fullName>
    </submittedName>
</protein>
<name>A0A835WRV0_9CHLO</name>
<gene>
    <name evidence="2" type="ORF">HYH02_004068</name>
</gene>
<feature type="region of interest" description="Disordered" evidence="1">
    <location>
        <begin position="272"/>
        <end position="304"/>
    </location>
</feature>
<feature type="compositionally biased region" description="Low complexity" evidence="1">
    <location>
        <begin position="184"/>
        <end position="204"/>
    </location>
</feature>
<dbReference type="AlphaFoldDB" id="A0A835WRV0"/>
<feature type="region of interest" description="Disordered" evidence="1">
    <location>
        <begin position="154"/>
        <end position="204"/>
    </location>
</feature>
<evidence type="ECO:0000313" key="3">
    <source>
        <dbReference type="Proteomes" id="UP000613740"/>
    </source>
</evidence>
<evidence type="ECO:0000256" key="1">
    <source>
        <dbReference type="SAM" id="MobiDB-lite"/>
    </source>
</evidence>
<dbReference type="Proteomes" id="UP000613740">
    <property type="component" value="Unassembled WGS sequence"/>
</dbReference>